<dbReference type="EMBL" id="UYRR01003291">
    <property type="protein sequence ID" value="VDK19983.1"/>
    <property type="molecule type" value="Genomic_DNA"/>
</dbReference>
<dbReference type="GO" id="GO:0033596">
    <property type="term" value="C:TSC1-TSC2 complex"/>
    <property type="evidence" value="ECO:0007669"/>
    <property type="project" value="TreeGrafter"/>
</dbReference>
<reference evidence="4" key="1">
    <citation type="submission" date="2017-02" db="UniProtKB">
        <authorList>
            <consortium name="WormBaseParasite"/>
        </authorList>
    </citation>
    <scope>IDENTIFICATION</scope>
</reference>
<dbReference type="GO" id="GO:0032007">
    <property type="term" value="P:negative regulation of TOR signaling"/>
    <property type="evidence" value="ECO:0007669"/>
    <property type="project" value="TreeGrafter"/>
</dbReference>
<evidence type="ECO:0000313" key="3">
    <source>
        <dbReference type="Proteomes" id="UP000267096"/>
    </source>
</evidence>
<dbReference type="GO" id="GO:0046627">
    <property type="term" value="P:negative regulation of insulin receptor signaling pathway"/>
    <property type="evidence" value="ECO:0007669"/>
    <property type="project" value="TreeGrafter"/>
</dbReference>
<dbReference type="GO" id="GO:0005634">
    <property type="term" value="C:nucleus"/>
    <property type="evidence" value="ECO:0007669"/>
    <property type="project" value="InterPro"/>
</dbReference>
<dbReference type="Proteomes" id="UP000267096">
    <property type="component" value="Unassembled WGS sequence"/>
</dbReference>
<dbReference type="GO" id="GO:0051898">
    <property type="term" value="P:negative regulation of phosphatidylinositol 3-kinase/protein kinase B signal transduction"/>
    <property type="evidence" value="ECO:0007669"/>
    <property type="project" value="TreeGrafter"/>
</dbReference>
<proteinExistence type="predicted"/>
<protein>
    <submittedName>
        <fullName evidence="4">DUF3384 domain-containing protein</fullName>
    </submittedName>
</protein>
<sequence length="285" mass="32176">MYYYYRHIPDGELFTLVTTLCTVITVKHLGKRAWGLMRDLLRSRSGHTALGYLIEIIAKGKLCPRPNVVVGAVSAVSVALWGSQRVETLRCQPGAVIPALSCGMEGGPLVMAEVFISMKRLLAKYGKDLQQLSWHTVLQLLSKAVRLCRVIKEEDKRVELSKQLHQLIDIVEELNRDGEYAGSTEQMYALIESCADERPTCSVLALMDYRANSIDPLSAKWLCSMADLVERYLMEENSPAVREKAVSILHNVYTKYHVLYERDVIMDLMIPVLKKAVDEGDMKIQ</sequence>
<reference evidence="2 3" key="2">
    <citation type="submission" date="2018-11" db="EMBL/GenBank/DDBJ databases">
        <authorList>
            <consortium name="Pathogen Informatics"/>
        </authorList>
    </citation>
    <scope>NUCLEOTIDE SEQUENCE [LARGE SCALE GENOMIC DNA]</scope>
</reference>
<dbReference type="GO" id="GO:0030178">
    <property type="term" value="P:negative regulation of Wnt signaling pathway"/>
    <property type="evidence" value="ECO:0007669"/>
    <property type="project" value="TreeGrafter"/>
</dbReference>
<name>A0A0M3J4X1_ANISI</name>
<organism evidence="4">
    <name type="scientific">Anisakis simplex</name>
    <name type="common">Herring worm</name>
    <dbReference type="NCBI Taxonomy" id="6269"/>
    <lineage>
        <taxon>Eukaryota</taxon>
        <taxon>Metazoa</taxon>
        <taxon>Ecdysozoa</taxon>
        <taxon>Nematoda</taxon>
        <taxon>Chromadorea</taxon>
        <taxon>Rhabditida</taxon>
        <taxon>Spirurina</taxon>
        <taxon>Ascaridomorpha</taxon>
        <taxon>Ascaridoidea</taxon>
        <taxon>Anisakidae</taxon>
        <taxon>Anisakis</taxon>
        <taxon>Anisakis simplex complex</taxon>
    </lineage>
</organism>
<dbReference type="PANTHER" id="PTHR10063">
    <property type="entry name" value="TUBERIN"/>
    <property type="match status" value="1"/>
</dbReference>
<dbReference type="GO" id="GO:0005096">
    <property type="term" value="F:GTPase activator activity"/>
    <property type="evidence" value="ECO:0007669"/>
    <property type="project" value="InterPro"/>
</dbReference>
<evidence type="ECO:0000259" key="1">
    <source>
        <dbReference type="Pfam" id="PF11864"/>
    </source>
</evidence>
<evidence type="ECO:0000313" key="2">
    <source>
        <dbReference type="EMBL" id="VDK19983.1"/>
    </source>
</evidence>
<dbReference type="WBParaSite" id="ASIM_0000259601-mRNA-1">
    <property type="protein sequence ID" value="ASIM_0000259601-mRNA-1"/>
    <property type="gene ID" value="ASIM_0000259601"/>
</dbReference>
<dbReference type="AlphaFoldDB" id="A0A0M3J4X1"/>
<dbReference type="InterPro" id="IPR024584">
    <property type="entry name" value="Tuberin_N"/>
</dbReference>
<dbReference type="PANTHER" id="PTHR10063:SF0">
    <property type="entry name" value="TUBERIN"/>
    <property type="match status" value="1"/>
</dbReference>
<accession>A0A0M3J4X1</accession>
<feature type="domain" description="Tuberin N-terminal" evidence="1">
    <location>
        <begin position="5"/>
        <end position="249"/>
    </location>
</feature>
<dbReference type="OrthoDB" id="5797019at2759"/>
<dbReference type="GO" id="GO:0051726">
    <property type="term" value="P:regulation of cell cycle"/>
    <property type="evidence" value="ECO:0007669"/>
    <property type="project" value="TreeGrafter"/>
</dbReference>
<dbReference type="InterPro" id="IPR027107">
    <property type="entry name" value="Tuberin/Ral-act_asu"/>
</dbReference>
<dbReference type="Pfam" id="PF11864">
    <property type="entry name" value="DUF3384"/>
    <property type="match status" value="1"/>
</dbReference>
<keyword evidence="3" id="KW-1185">Reference proteome</keyword>
<evidence type="ECO:0000313" key="4">
    <source>
        <dbReference type="WBParaSite" id="ASIM_0000259601-mRNA-1"/>
    </source>
</evidence>
<gene>
    <name evidence="2" type="ORF">ASIM_LOCUS2454</name>
</gene>